<dbReference type="Gene3D" id="1.20.5.1700">
    <property type="match status" value="1"/>
</dbReference>
<feature type="compositionally biased region" description="Basic and acidic residues" evidence="8">
    <location>
        <begin position="175"/>
        <end position="189"/>
    </location>
</feature>
<dbReference type="AlphaFoldDB" id="A0A7M5XCT6"/>
<dbReference type="FunFam" id="1.20.5.1700:FF:000001">
    <property type="entry name" value="Transforming acidic coiled-coil-containing protein 1 isoform 2"/>
    <property type="match status" value="1"/>
</dbReference>
<feature type="compositionally biased region" description="Basic and acidic residues" evidence="8">
    <location>
        <begin position="198"/>
        <end position="207"/>
    </location>
</feature>
<evidence type="ECO:0000313" key="11">
    <source>
        <dbReference type="Proteomes" id="UP000594262"/>
    </source>
</evidence>
<evidence type="ECO:0000256" key="8">
    <source>
        <dbReference type="SAM" id="MobiDB-lite"/>
    </source>
</evidence>
<sequence length="507" mass="57719">MEKESASNNDGRKPLLKSRKNTASKDSGSKPSTNKEQQHELPAAERGCCCFDIVKFAFCGFVCCKKACGFPKSGPGTKPKTRSTQDVNENKFEKGQEEFELKSPTEKTELLSDVDHPVEQKCEQKKDSCDDLLKPTKKQQSPKVTSKQEAKEKKEEEGKSKENLLKKNSLSTVDDDSRVEKNSEPHKEIAISSDEESDKISSSKKETSNQTDSPPDSSRKSPEGSERRASKVFDAETQVPTPRKVLVKTENTNQNQQQESNKGEMVATAITGANHFYTLVSEPLLYTQSDLDEVIKSREEEWQKKYLEVESKIKEEISMRELLEQDHRGKIDSLRKENNEMKQVVSQYEKTIVELTENSHHNHMYNEETLSETVRAKEQLQQDLSSAETNLVDAYKRIEKLKMAIDTYKSNEDNLKASVNEFQIKLRRSEERYQKLKSHAAEKVEAANVEINKVRKQKEIDLAGLQAALKKSQSRNNSLEQEVQQKTRENAEFAQICDDLIKKVSGE</sequence>
<dbReference type="Proteomes" id="UP000594262">
    <property type="component" value="Unplaced"/>
</dbReference>
<feature type="region of interest" description="Disordered" evidence="8">
    <location>
        <begin position="1"/>
        <end position="41"/>
    </location>
</feature>
<keyword evidence="5 7" id="KW-0175">Coiled coil</keyword>
<dbReference type="GO" id="GO:0005856">
    <property type="term" value="C:cytoskeleton"/>
    <property type="evidence" value="ECO:0007669"/>
    <property type="project" value="UniProtKB-SubCell"/>
</dbReference>
<dbReference type="RefSeq" id="XP_066932296.1">
    <property type="nucleotide sequence ID" value="XM_067076195.1"/>
</dbReference>
<accession>A0A7M5XCT6</accession>
<evidence type="ECO:0000256" key="6">
    <source>
        <dbReference type="ARBA" id="ARBA00023212"/>
    </source>
</evidence>
<dbReference type="PANTHER" id="PTHR13924:SF10">
    <property type="entry name" value="TRANSFORMING ACIDIC COILED-COIL PROTEIN, ISOFORM K"/>
    <property type="match status" value="1"/>
</dbReference>
<dbReference type="GeneID" id="136819961"/>
<dbReference type="GO" id="GO:0007052">
    <property type="term" value="P:mitotic spindle organization"/>
    <property type="evidence" value="ECO:0007669"/>
    <property type="project" value="InterPro"/>
</dbReference>
<evidence type="ECO:0000313" key="10">
    <source>
        <dbReference type="EnsemblMetazoa" id="CLYHEMP021414.2"/>
    </source>
</evidence>
<keyword evidence="3" id="KW-0963">Cytoplasm</keyword>
<dbReference type="PANTHER" id="PTHR13924">
    <property type="entry name" value="TRANSFORMING ACIDIC COILED-COIL CONTAINING PROTEIN 1/2"/>
    <property type="match status" value="1"/>
</dbReference>
<organism evidence="10 11">
    <name type="scientific">Clytia hemisphaerica</name>
    <dbReference type="NCBI Taxonomy" id="252671"/>
    <lineage>
        <taxon>Eukaryota</taxon>
        <taxon>Metazoa</taxon>
        <taxon>Cnidaria</taxon>
        <taxon>Hydrozoa</taxon>
        <taxon>Hydroidolina</taxon>
        <taxon>Leptothecata</taxon>
        <taxon>Obeliida</taxon>
        <taxon>Clytiidae</taxon>
        <taxon>Clytia</taxon>
    </lineage>
</organism>
<feature type="coiled-coil region" evidence="7">
    <location>
        <begin position="324"/>
        <end position="496"/>
    </location>
</feature>
<keyword evidence="6" id="KW-0206">Cytoskeleton</keyword>
<protein>
    <recommendedName>
        <fullName evidence="9">Transforming acidic coiled-coil-containing protein C-terminal domain-containing protein</fullName>
    </recommendedName>
</protein>
<dbReference type="OrthoDB" id="5980796at2759"/>
<feature type="compositionally biased region" description="Basic and acidic residues" evidence="8">
    <location>
        <begin position="88"/>
        <end position="134"/>
    </location>
</feature>
<feature type="region of interest" description="Disordered" evidence="8">
    <location>
        <begin position="74"/>
        <end position="263"/>
    </location>
</feature>
<dbReference type="GO" id="GO:0005737">
    <property type="term" value="C:cytoplasm"/>
    <property type="evidence" value="ECO:0007669"/>
    <property type="project" value="TreeGrafter"/>
</dbReference>
<evidence type="ECO:0000259" key="9">
    <source>
        <dbReference type="Pfam" id="PF05010"/>
    </source>
</evidence>
<dbReference type="EnsemblMetazoa" id="CLYHEMT021414.2">
    <property type="protein sequence ID" value="CLYHEMP021414.2"/>
    <property type="gene ID" value="CLYHEMG021414"/>
</dbReference>
<evidence type="ECO:0000256" key="2">
    <source>
        <dbReference type="ARBA" id="ARBA00009423"/>
    </source>
</evidence>
<feature type="compositionally biased region" description="Basic and acidic residues" evidence="8">
    <location>
        <begin position="217"/>
        <end position="234"/>
    </location>
</feature>
<evidence type="ECO:0000256" key="1">
    <source>
        <dbReference type="ARBA" id="ARBA00004245"/>
    </source>
</evidence>
<evidence type="ECO:0000256" key="7">
    <source>
        <dbReference type="SAM" id="Coils"/>
    </source>
</evidence>
<keyword evidence="11" id="KW-1185">Reference proteome</keyword>
<dbReference type="Pfam" id="PF05010">
    <property type="entry name" value="TACC_C"/>
    <property type="match status" value="1"/>
</dbReference>
<proteinExistence type="inferred from homology"/>
<feature type="compositionally biased region" description="Basic and acidic residues" evidence="8">
    <location>
        <begin position="146"/>
        <end position="165"/>
    </location>
</feature>
<feature type="domain" description="Transforming acidic coiled-coil-containing protein C-terminal" evidence="9">
    <location>
        <begin position="304"/>
        <end position="501"/>
    </location>
</feature>
<evidence type="ECO:0000256" key="5">
    <source>
        <dbReference type="ARBA" id="ARBA00023054"/>
    </source>
</evidence>
<name>A0A7M5XCT6_9CNID</name>
<comment type="subcellular location">
    <subcellularLocation>
        <location evidence="1">Cytoplasm</location>
        <location evidence="1">Cytoskeleton</location>
    </subcellularLocation>
</comment>
<dbReference type="InterPro" id="IPR039915">
    <property type="entry name" value="TACC"/>
</dbReference>
<keyword evidence="4" id="KW-0597">Phosphoprotein</keyword>
<reference evidence="10" key="1">
    <citation type="submission" date="2021-01" db="UniProtKB">
        <authorList>
            <consortium name="EnsemblMetazoa"/>
        </authorList>
    </citation>
    <scope>IDENTIFICATION</scope>
</reference>
<evidence type="ECO:0000256" key="4">
    <source>
        <dbReference type="ARBA" id="ARBA00022553"/>
    </source>
</evidence>
<feature type="compositionally biased region" description="Basic and acidic residues" evidence="8">
    <location>
        <begin position="1"/>
        <end position="13"/>
    </location>
</feature>
<dbReference type="InterPro" id="IPR007707">
    <property type="entry name" value="TACC_C"/>
</dbReference>
<feature type="compositionally biased region" description="Polar residues" evidence="8">
    <location>
        <begin position="24"/>
        <end position="35"/>
    </location>
</feature>
<evidence type="ECO:0000256" key="3">
    <source>
        <dbReference type="ARBA" id="ARBA00022490"/>
    </source>
</evidence>
<comment type="similarity">
    <text evidence="2">Belongs to the TACC family.</text>
</comment>
<feature type="compositionally biased region" description="Low complexity" evidence="8">
    <location>
        <begin position="249"/>
        <end position="260"/>
    </location>
</feature>